<feature type="non-terminal residue" evidence="2">
    <location>
        <position position="39"/>
    </location>
</feature>
<name>A0A6J4V8A3_9BACT</name>
<evidence type="ECO:0000313" key="2">
    <source>
        <dbReference type="EMBL" id="CAA9571472.1"/>
    </source>
</evidence>
<dbReference type="AlphaFoldDB" id="A0A6J4V8A3"/>
<feature type="non-terminal residue" evidence="2">
    <location>
        <position position="1"/>
    </location>
</feature>
<proteinExistence type="predicted"/>
<organism evidence="2">
    <name type="scientific">uncultured Thermomicrobiales bacterium</name>
    <dbReference type="NCBI Taxonomy" id="1645740"/>
    <lineage>
        <taxon>Bacteria</taxon>
        <taxon>Pseudomonadati</taxon>
        <taxon>Thermomicrobiota</taxon>
        <taxon>Thermomicrobia</taxon>
        <taxon>Thermomicrobiales</taxon>
        <taxon>environmental samples</taxon>
    </lineage>
</organism>
<sequence>ACNRAEREWPGSTGPSGRSGYEGRPSPLARLGLPLLPIL</sequence>
<feature type="region of interest" description="Disordered" evidence="1">
    <location>
        <begin position="1"/>
        <end position="29"/>
    </location>
</feature>
<gene>
    <name evidence="2" type="ORF">AVDCRST_MAG18-2019</name>
</gene>
<accession>A0A6J4V8A3</accession>
<evidence type="ECO:0000256" key="1">
    <source>
        <dbReference type="SAM" id="MobiDB-lite"/>
    </source>
</evidence>
<protein>
    <submittedName>
        <fullName evidence="2">Uncharacterized protein</fullName>
    </submittedName>
</protein>
<dbReference type="EMBL" id="CADCWN010000161">
    <property type="protein sequence ID" value="CAA9571472.1"/>
    <property type="molecule type" value="Genomic_DNA"/>
</dbReference>
<reference evidence="2" key="1">
    <citation type="submission" date="2020-02" db="EMBL/GenBank/DDBJ databases">
        <authorList>
            <person name="Meier V. D."/>
        </authorList>
    </citation>
    <scope>NUCLEOTIDE SEQUENCE</scope>
    <source>
        <strain evidence="2">AVDCRST_MAG18</strain>
    </source>
</reference>